<protein>
    <recommendedName>
        <fullName evidence="6">SURF1-like protein</fullName>
    </recommendedName>
</protein>
<evidence type="ECO:0000313" key="7">
    <source>
        <dbReference type="EMBL" id="MBZ3887175.1"/>
    </source>
</evidence>
<evidence type="ECO:0000256" key="1">
    <source>
        <dbReference type="ARBA" id="ARBA00004370"/>
    </source>
</evidence>
<evidence type="ECO:0000256" key="6">
    <source>
        <dbReference type="RuleBase" id="RU363076"/>
    </source>
</evidence>
<accession>A0AA41T7V7</accession>
<organism evidence="7 8">
    <name type="scientific">Sciurus carolinensis</name>
    <name type="common">Eastern gray squirrel</name>
    <dbReference type="NCBI Taxonomy" id="30640"/>
    <lineage>
        <taxon>Eukaryota</taxon>
        <taxon>Metazoa</taxon>
        <taxon>Chordata</taxon>
        <taxon>Craniata</taxon>
        <taxon>Vertebrata</taxon>
        <taxon>Euteleostomi</taxon>
        <taxon>Mammalia</taxon>
        <taxon>Eutheria</taxon>
        <taxon>Euarchontoglires</taxon>
        <taxon>Glires</taxon>
        <taxon>Rodentia</taxon>
        <taxon>Sciuromorpha</taxon>
        <taxon>Sciuridae</taxon>
        <taxon>Sciurinae</taxon>
        <taxon>Sciurini</taxon>
        <taxon>Sciurus</taxon>
    </lineage>
</organism>
<evidence type="ECO:0000256" key="4">
    <source>
        <dbReference type="ARBA" id="ARBA00022989"/>
    </source>
</evidence>
<keyword evidence="6" id="KW-0496">Mitochondrion</keyword>
<evidence type="ECO:0000256" key="2">
    <source>
        <dbReference type="ARBA" id="ARBA00007165"/>
    </source>
</evidence>
<comment type="subcellular location">
    <subcellularLocation>
        <location evidence="1">Membrane</location>
    </subcellularLocation>
    <subcellularLocation>
        <location evidence="6">Mitochondrion inner membrane</location>
        <topology evidence="6">Multi-pass membrane protein</topology>
    </subcellularLocation>
</comment>
<keyword evidence="8" id="KW-1185">Reference proteome</keyword>
<keyword evidence="6" id="KW-0999">Mitochondrion inner membrane</keyword>
<dbReference type="InterPro" id="IPR045214">
    <property type="entry name" value="Surf1/Surf4"/>
</dbReference>
<sequence>MAAAALRLGLREACLGTGPAGTEGRAGWARSSAVRCAQSPPALRIPVAQHPGVAWGPSSCGSSVAEAPATKAEDDSFLQWFLLLIPVTAFGLGTWQVQRRKWKLKLIAELRV</sequence>
<evidence type="ECO:0000256" key="3">
    <source>
        <dbReference type="ARBA" id="ARBA00022692"/>
    </source>
</evidence>
<keyword evidence="3 6" id="KW-0812">Transmembrane</keyword>
<name>A0AA41T7V7_SCICA</name>
<dbReference type="AlphaFoldDB" id="A0AA41T7V7"/>
<evidence type="ECO:0000256" key="5">
    <source>
        <dbReference type="ARBA" id="ARBA00023136"/>
    </source>
</evidence>
<dbReference type="PANTHER" id="PTHR23427">
    <property type="entry name" value="SURFEIT LOCUS PROTEIN"/>
    <property type="match status" value="1"/>
</dbReference>
<dbReference type="PROSITE" id="PS50895">
    <property type="entry name" value="SURF1"/>
    <property type="match status" value="1"/>
</dbReference>
<comment type="similarity">
    <text evidence="2 6">Belongs to the SURF1 family.</text>
</comment>
<dbReference type="Pfam" id="PF02104">
    <property type="entry name" value="SURF1"/>
    <property type="match status" value="1"/>
</dbReference>
<dbReference type="EMBL" id="JAATJV010413995">
    <property type="protein sequence ID" value="MBZ3887175.1"/>
    <property type="molecule type" value="Genomic_DNA"/>
</dbReference>
<proteinExistence type="inferred from homology"/>
<dbReference type="PANTHER" id="PTHR23427:SF2">
    <property type="entry name" value="SURFEIT LOCUS PROTEIN 1"/>
    <property type="match status" value="1"/>
</dbReference>
<dbReference type="Proteomes" id="UP001166674">
    <property type="component" value="Unassembled WGS sequence"/>
</dbReference>
<comment type="caution">
    <text evidence="6">Lacks conserved residue(s) required for the propagation of feature annotation.</text>
</comment>
<comment type="function">
    <text evidence="6">Component of the MITRAC (mitochondrial translation regulation assembly intermediate of cytochrome c oxidase complex) complex, that regulates cytochrome c oxidase assembly.</text>
</comment>
<evidence type="ECO:0000313" key="8">
    <source>
        <dbReference type="Proteomes" id="UP001166674"/>
    </source>
</evidence>
<comment type="caution">
    <text evidence="7">The sequence shown here is derived from an EMBL/GenBank/DDBJ whole genome shotgun (WGS) entry which is preliminary data.</text>
</comment>
<reference evidence="7" key="1">
    <citation type="submission" date="2020-03" db="EMBL/GenBank/DDBJ databases">
        <title>Studies in the Genomics of Life Span.</title>
        <authorList>
            <person name="Glass D."/>
        </authorList>
    </citation>
    <scope>NUCLEOTIDE SEQUENCE</scope>
    <source>
        <strain evidence="7">SUZIE</strain>
        <tissue evidence="7">Muscle</tissue>
    </source>
</reference>
<keyword evidence="5 6" id="KW-0472">Membrane</keyword>
<dbReference type="InterPro" id="IPR002994">
    <property type="entry name" value="Surf1/Shy1"/>
</dbReference>
<keyword evidence="4 6" id="KW-1133">Transmembrane helix</keyword>
<feature type="transmembrane region" description="Helical" evidence="6">
    <location>
        <begin position="77"/>
        <end position="95"/>
    </location>
</feature>
<gene>
    <name evidence="7" type="ORF">SUZIE_191670</name>
</gene>
<dbReference type="GO" id="GO:0005743">
    <property type="term" value="C:mitochondrial inner membrane"/>
    <property type="evidence" value="ECO:0007669"/>
    <property type="project" value="UniProtKB-SubCell"/>
</dbReference>
<dbReference type="GO" id="GO:0033617">
    <property type="term" value="P:mitochondrial respiratory chain complex IV assembly"/>
    <property type="evidence" value="ECO:0007669"/>
    <property type="project" value="TreeGrafter"/>
</dbReference>